<dbReference type="GeneID" id="20660228"/>
<evidence type="ECO:0000313" key="1">
    <source>
        <dbReference type="EMBL" id="EGZ10762.1"/>
    </source>
</evidence>
<dbReference type="Proteomes" id="UP000002640">
    <property type="component" value="Unassembled WGS sequence"/>
</dbReference>
<accession>G5A1G3</accession>
<dbReference type="RefSeq" id="XP_009533507.1">
    <property type="nucleotide sequence ID" value="XM_009535212.1"/>
</dbReference>
<proteinExistence type="predicted"/>
<reference evidence="1 2" key="1">
    <citation type="journal article" date="2006" name="Science">
        <title>Phytophthora genome sequences uncover evolutionary origins and mechanisms of pathogenesis.</title>
        <authorList>
            <person name="Tyler B.M."/>
            <person name="Tripathy S."/>
            <person name="Zhang X."/>
            <person name="Dehal P."/>
            <person name="Jiang R.H."/>
            <person name="Aerts A."/>
            <person name="Arredondo F.D."/>
            <person name="Baxter L."/>
            <person name="Bensasson D."/>
            <person name="Beynon J.L."/>
            <person name="Chapman J."/>
            <person name="Damasceno C.M."/>
            <person name="Dorrance A.E."/>
            <person name="Dou D."/>
            <person name="Dickerman A.W."/>
            <person name="Dubchak I.L."/>
            <person name="Garbelotto M."/>
            <person name="Gijzen M."/>
            <person name="Gordon S.G."/>
            <person name="Govers F."/>
            <person name="Grunwald N.J."/>
            <person name="Huang W."/>
            <person name="Ivors K.L."/>
            <person name="Jones R.W."/>
            <person name="Kamoun S."/>
            <person name="Krampis K."/>
            <person name="Lamour K.H."/>
            <person name="Lee M.K."/>
            <person name="McDonald W.H."/>
            <person name="Medina M."/>
            <person name="Meijer H.J."/>
            <person name="Nordberg E.K."/>
            <person name="Maclean D.J."/>
            <person name="Ospina-Giraldo M.D."/>
            <person name="Morris P.F."/>
            <person name="Phuntumart V."/>
            <person name="Putnam N.H."/>
            <person name="Rash S."/>
            <person name="Rose J.K."/>
            <person name="Sakihama Y."/>
            <person name="Salamov A.A."/>
            <person name="Savidor A."/>
            <person name="Scheuring C.F."/>
            <person name="Smith B.M."/>
            <person name="Sobral B.W."/>
            <person name="Terry A."/>
            <person name="Torto-Alalibo T.A."/>
            <person name="Win J."/>
            <person name="Xu Z."/>
            <person name="Zhang H."/>
            <person name="Grigoriev I.V."/>
            <person name="Rokhsar D.S."/>
            <person name="Boore J.L."/>
        </authorList>
    </citation>
    <scope>NUCLEOTIDE SEQUENCE [LARGE SCALE GENOMIC DNA]</scope>
    <source>
        <strain evidence="1 2">P6497</strain>
    </source>
</reference>
<name>G5A1G3_PHYSP</name>
<keyword evidence="2" id="KW-1185">Reference proteome</keyword>
<feature type="non-terminal residue" evidence="1">
    <location>
        <position position="1"/>
    </location>
</feature>
<protein>
    <submittedName>
        <fullName evidence="1">Uncharacterized protein</fullName>
    </submittedName>
</protein>
<dbReference type="InParanoid" id="G5A1G3"/>
<evidence type="ECO:0000313" key="2">
    <source>
        <dbReference type="Proteomes" id="UP000002640"/>
    </source>
</evidence>
<gene>
    <name evidence="1" type="ORF">PHYSODRAFT_519892</name>
</gene>
<dbReference type="KEGG" id="psoj:PHYSODRAFT_519892"/>
<sequence length="119" mass="13833">VLNKELQRVLSEFIRRTRITLPALTELIHGQTVDDYRPKKSMVPAVLEVSCQGYRHLPCLLDIAQSGARVPWTHPLPRQTLRPPNHKLVDERYNALVKNIRKEQDSWRYIVVDETILGL</sequence>
<dbReference type="EMBL" id="JH159158">
    <property type="protein sequence ID" value="EGZ10762.1"/>
    <property type="molecule type" value="Genomic_DNA"/>
</dbReference>
<dbReference type="AlphaFoldDB" id="G5A1G3"/>
<organism evidence="1 2">
    <name type="scientific">Phytophthora sojae (strain P6497)</name>
    <name type="common">Soybean stem and root rot agent</name>
    <name type="synonym">Phytophthora megasperma f. sp. glycines</name>
    <dbReference type="NCBI Taxonomy" id="1094619"/>
    <lineage>
        <taxon>Eukaryota</taxon>
        <taxon>Sar</taxon>
        <taxon>Stramenopiles</taxon>
        <taxon>Oomycota</taxon>
        <taxon>Peronosporomycetes</taxon>
        <taxon>Peronosporales</taxon>
        <taxon>Peronosporaceae</taxon>
        <taxon>Phytophthora</taxon>
    </lineage>
</organism>
<dbReference type="SMR" id="G5A1G3"/>